<dbReference type="RefSeq" id="WP_094455482.1">
    <property type="nucleotide sequence ID" value="NZ_NMVJ01000010.1"/>
</dbReference>
<evidence type="ECO:0000313" key="2">
    <source>
        <dbReference type="EMBL" id="OYN88985.1"/>
    </source>
</evidence>
<protein>
    <recommendedName>
        <fullName evidence="4">DUF485 domain-containing protein</fullName>
    </recommendedName>
</protein>
<organism evidence="2 3">
    <name type="scientific">Parenemella sanctibonifatiensis</name>
    <dbReference type="NCBI Taxonomy" id="2016505"/>
    <lineage>
        <taxon>Bacteria</taxon>
        <taxon>Bacillati</taxon>
        <taxon>Actinomycetota</taxon>
        <taxon>Actinomycetes</taxon>
        <taxon>Propionibacteriales</taxon>
        <taxon>Propionibacteriaceae</taxon>
        <taxon>Parenemella</taxon>
    </lineage>
</organism>
<keyword evidence="1" id="KW-1133">Transmembrane helix</keyword>
<dbReference type="PANTHER" id="PTHR38441">
    <property type="entry name" value="INTEGRAL MEMBRANE PROTEIN-RELATED"/>
    <property type="match status" value="1"/>
</dbReference>
<accession>A0A255EHA6</accession>
<reference evidence="2 3" key="1">
    <citation type="submission" date="2017-07" db="EMBL/GenBank/DDBJ databases">
        <title>Draft whole genome sequences of clinical Proprionibacteriaceae strains.</title>
        <authorList>
            <person name="Bernier A.-M."/>
            <person name="Bernard K."/>
            <person name="Domingo M.-C."/>
        </authorList>
    </citation>
    <scope>NUCLEOTIDE SEQUENCE [LARGE SCALE GENOMIC DNA]</scope>
    <source>
        <strain evidence="2 3">NML 150081</strain>
    </source>
</reference>
<dbReference type="Proteomes" id="UP000216300">
    <property type="component" value="Unassembled WGS sequence"/>
</dbReference>
<keyword evidence="3" id="KW-1185">Reference proteome</keyword>
<gene>
    <name evidence="2" type="ORF">CGZ91_11960</name>
</gene>
<dbReference type="PANTHER" id="PTHR38441:SF1">
    <property type="entry name" value="MEMBRANE PROTEIN"/>
    <property type="match status" value="1"/>
</dbReference>
<feature type="transmembrane region" description="Helical" evidence="1">
    <location>
        <begin position="85"/>
        <end position="103"/>
    </location>
</feature>
<name>A0A255EHA6_9ACTN</name>
<dbReference type="InterPro" id="IPR007436">
    <property type="entry name" value="DUF485"/>
</dbReference>
<dbReference type="OrthoDB" id="3543412at2"/>
<feature type="transmembrane region" description="Helical" evidence="1">
    <location>
        <begin position="47"/>
        <end position="65"/>
    </location>
</feature>
<dbReference type="Pfam" id="PF04341">
    <property type="entry name" value="DUF485"/>
    <property type="match status" value="1"/>
</dbReference>
<proteinExistence type="predicted"/>
<dbReference type="AlphaFoldDB" id="A0A255EHA6"/>
<keyword evidence="1" id="KW-0472">Membrane</keyword>
<keyword evidence="1" id="KW-0812">Transmembrane</keyword>
<sequence>MSTEHPQGQSPLPDGADSVRPAITPEAFQEVQASEDFAELRRRFRRFAFPMTAVFLVWYGAYVLASTYAPEFMATRAIGEVSIGMLWGFGQFLSTFVITWLYIRHANRRIDPLAGKLRERLESGTSGTSATELEGGQA</sequence>
<comment type="caution">
    <text evidence="2">The sequence shown here is derived from an EMBL/GenBank/DDBJ whole genome shotgun (WGS) entry which is preliminary data.</text>
</comment>
<dbReference type="EMBL" id="NMVJ01000010">
    <property type="protein sequence ID" value="OYN88985.1"/>
    <property type="molecule type" value="Genomic_DNA"/>
</dbReference>
<evidence type="ECO:0000256" key="1">
    <source>
        <dbReference type="SAM" id="Phobius"/>
    </source>
</evidence>
<evidence type="ECO:0000313" key="3">
    <source>
        <dbReference type="Proteomes" id="UP000216300"/>
    </source>
</evidence>
<evidence type="ECO:0008006" key="4">
    <source>
        <dbReference type="Google" id="ProtNLM"/>
    </source>
</evidence>